<evidence type="ECO:0000313" key="3">
    <source>
        <dbReference type="EMBL" id="PKU37829.1"/>
    </source>
</evidence>
<keyword evidence="3" id="KW-0695">RNA-directed DNA polymerase</keyword>
<dbReference type="AlphaFoldDB" id="A0A2I0TVM0"/>
<dbReference type="PROSITE" id="PS50878">
    <property type="entry name" value="RT_POL"/>
    <property type="match status" value="1"/>
</dbReference>
<dbReference type="InterPro" id="IPR000477">
    <property type="entry name" value="RT_dom"/>
</dbReference>
<accession>A0A2I0TVM0</accession>
<sequence length="288" mass="33013">MTNLVERRASSGTQQKKRRVYDLWKKGQDKGTYLVDERKAVDFVYLDFSKAFDPISHTILLEKLAAHGLDRRNLCWVKNWTGGQAQRVVVDGVKSSWWPVTCGVSQGSLLGSALFNIFINDLDEGIKCTPNKFADDTKLSGSVDLHEGRKAPQRDLDRPYQWAEASFMWFNNAKCWVLHFGHNKPMQHYRLVVEWLKNSLMEKNLGLLVNSWLNMSKQCAQVTKKDNSILACIRNSVMNRTREAIVPLYSALVMNIVLSFDTLNIVFSFGPLSTRKTLRFWSMSKEGQ</sequence>
<keyword evidence="3" id="KW-0548">Nucleotidyltransferase</keyword>
<dbReference type="GO" id="GO:0003964">
    <property type="term" value="F:RNA-directed DNA polymerase activity"/>
    <property type="evidence" value="ECO:0007669"/>
    <property type="project" value="UniProtKB-KW"/>
</dbReference>
<evidence type="ECO:0000256" key="1">
    <source>
        <dbReference type="SAM" id="Phobius"/>
    </source>
</evidence>
<keyword evidence="4" id="KW-1185">Reference proteome</keyword>
<evidence type="ECO:0000259" key="2">
    <source>
        <dbReference type="PROSITE" id="PS50878"/>
    </source>
</evidence>
<evidence type="ECO:0000313" key="4">
    <source>
        <dbReference type="Proteomes" id="UP000233556"/>
    </source>
</evidence>
<dbReference type="InterPro" id="IPR043502">
    <property type="entry name" value="DNA/RNA_pol_sf"/>
</dbReference>
<dbReference type="EMBL" id="KZ506957">
    <property type="protein sequence ID" value="PKU37829.1"/>
    <property type="molecule type" value="Genomic_DNA"/>
</dbReference>
<dbReference type="PANTHER" id="PTHR33332">
    <property type="entry name" value="REVERSE TRANSCRIPTASE DOMAIN-CONTAINING PROTEIN"/>
    <property type="match status" value="1"/>
</dbReference>
<gene>
    <name evidence="3" type="ORF">llap_11866</name>
</gene>
<proteinExistence type="predicted"/>
<dbReference type="Proteomes" id="UP000233556">
    <property type="component" value="Unassembled WGS sequence"/>
</dbReference>
<keyword evidence="3" id="KW-0808">Transferase</keyword>
<feature type="transmembrane region" description="Helical" evidence="1">
    <location>
        <begin position="248"/>
        <end position="269"/>
    </location>
</feature>
<reference evidence="4" key="1">
    <citation type="submission" date="2017-11" db="EMBL/GenBank/DDBJ databases">
        <authorList>
            <person name="Lima N.C."/>
            <person name="Parody-Merino A.M."/>
            <person name="Battley P.F."/>
            <person name="Fidler A.E."/>
            <person name="Prosdocimi F."/>
        </authorList>
    </citation>
    <scope>NUCLEOTIDE SEQUENCE [LARGE SCALE GENOMIC DNA]</scope>
</reference>
<keyword evidence="1" id="KW-0812">Transmembrane</keyword>
<name>A0A2I0TVM0_LIMLA</name>
<dbReference type="SUPFAM" id="SSF56672">
    <property type="entry name" value="DNA/RNA polymerases"/>
    <property type="match status" value="1"/>
</dbReference>
<feature type="domain" description="Reverse transcriptase" evidence="2">
    <location>
        <begin position="1"/>
        <end position="200"/>
    </location>
</feature>
<organism evidence="3 4">
    <name type="scientific">Limosa lapponica baueri</name>
    <dbReference type="NCBI Taxonomy" id="1758121"/>
    <lineage>
        <taxon>Eukaryota</taxon>
        <taxon>Metazoa</taxon>
        <taxon>Chordata</taxon>
        <taxon>Craniata</taxon>
        <taxon>Vertebrata</taxon>
        <taxon>Euteleostomi</taxon>
        <taxon>Archelosauria</taxon>
        <taxon>Archosauria</taxon>
        <taxon>Dinosauria</taxon>
        <taxon>Saurischia</taxon>
        <taxon>Theropoda</taxon>
        <taxon>Coelurosauria</taxon>
        <taxon>Aves</taxon>
        <taxon>Neognathae</taxon>
        <taxon>Neoaves</taxon>
        <taxon>Charadriiformes</taxon>
        <taxon>Scolopacidae</taxon>
        <taxon>Limosa</taxon>
    </lineage>
</organism>
<dbReference type="OrthoDB" id="416454at2759"/>
<protein>
    <submittedName>
        <fullName evidence="3">Rna-directed dna polymerase from mobile element jockey-like</fullName>
    </submittedName>
</protein>
<dbReference type="Pfam" id="PF00078">
    <property type="entry name" value="RVT_1"/>
    <property type="match status" value="1"/>
</dbReference>
<reference evidence="4" key="2">
    <citation type="submission" date="2017-12" db="EMBL/GenBank/DDBJ databases">
        <title>Genome sequence of the Bar-tailed Godwit (Limosa lapponica baueri).</title>
        <authorList>
            <person name="Lima N.C.B."/>
            <person name="Parody-Merino A.M."/>
            <person name="Battley P.F."/>
            <person name="Fidler A.E."/>
            <person name="Prosdocimi F."/>
        </authorList>
    </citation>
    <scope>NUCLEOTIDE SEQUENCE [LARGE SCALE GENOMIC DNA]</scope>
</reference>
<keyword evidence="1" id="KW-1133">Transmembrane helix</keyword>
<keyword evidence="1" id="KW-0472">Membrane</keyword>